<protein>
    <submittedName>
        <fullName evidence="3">Uncharacterized protein</fullName>
    </submittedName>
</protein>
<feature type="region of interest" description="Disordered" evidence="2">
    <location>
        <begin position="33"/>
        <end position="52"/>
    </location>
</feature>
<organism evidence="3 4">
    <name type="scientific">Paracoccus niistensis</name>
    <dbReference type="NCBI Taxonomy" id="632935"/>
    <lineage>
        <taxon>Bacteria</taxon>
        <taxon>Pseudomonadati</taxon>
        <taxon>Pseudomonadota</taxon>
        <taxon>Alphaproteobacteria</taxon>
        <taxon>Rhodobacterales</taxon>
        <taxon>Paracoccaceae</taxon>
        <taxon>Paracoccus</taxon>
    </lineage>
</organism>
<evidence type="ECO:0000256" key="2">
    <source>
        <dbReference type="SAM" id="MobiDB-lite"/>
    </source>
</evidence>
<comment type="caution">
    <text evidence="3">The sequence shown here is derived from an EMBL/GenBank/DDBJ whole genome shotgun (WGS) entry which is preliminary data.</text>
</comment>
<feature type="coiled-coil region" evidence="1">
    <location>
        <begin position="62"/>
        <end position="146"/>
    </location>
</feature>
<name>A0ABV6I7U2_9RHOB</name>
<feature type="compositionally biased region" description="Basic and acidic residues" evidence="2">
    <location>
        <begin position="205"/>
        <end position="216"/>
    </location>
</feature>
<evidence type="ECO:0000313" key="4">
    <source>
        <dbReference type="Proteomes" id="UP001589799"/>
    </source>
</evidence>
<sequence>MKDLSAAERRLIAALDRLDAVVESATHRMATMQARMPAPRPAATAPAQGADTGLSPQIAALHDRQAATLEAMQARLAEAHERLAAAGGQAARLAAANDELAQANRALIEATASPEAWAERGEAAAMAALQAEVEGLRAAREAEVAQMGEILDALDRMLGVTTTPRSHSTRTWVQAAGEGGGEPQAHSKPNGGEEAGLPEDSSSEPIRELSVVRDEDPLPEDEPVLDLGAEDQLPRAGATLPKAADSEKEHR</sequence>
<evidence type="ECO:0000256" key="1">
    <source>
        <dbReference type="SAM" id="Coils"/>
    </source>
</evidence>
<feature type="region of interest" description="Disordered" evidence="2">
    <location>
        <begin position="174"/>
        <end position="251"/>
    </location>
</feature>
<keyword evidence="4" id="KW-1185">Reference proteome</keyword>
<proteinExistence type="predicted"/>
<dbReference type="EMBL" id="JBHLWE010000047">
    <property type="protein sequence ID" value="MFC0342287.1"/>
    <property type="molecule type" value="Genomic_DNA"/>
</dbReference>
<accession>A0ABV6I7U2</accession>
<dbReference type="RefSeq" id="WP_377699883.1">
    <property type="nucleotide sequence ID" value="NZ_JBHLWE010000047.1"/>
</dbReference>
<dbReference type="Proteomes" id="UP001589799">
    <property type="component" value="Unassembled WGS sequence"/>
</dbReference>
<keyword evidence="1" id="KW-0175">Coiled coil</keyword>
<feature type="compositionally biased region" description="Low complexity" evidence="2">
    <location>
        <begin position="33"/>
        <end position="48"/>
    </location>
</feature>
<gene>
    <name evidence="3" type="ORF">ACFFII_16115</name>
</gene>
<evidence type="ECO:0000313" key="3">
    <source>
        <dbReference type="EMBL" id="MFC0342287.1"/>
    </source>
</evidence>
<reference evidence="3 4" key="1">
    <citation type="submission" date="2024-09" db="EMBL/GenBank/DDBJ databases">
        <authorList>
            <person name="Sun Q."/>
            <person name="Mori K."/>
        </authorList>
    </citation>
    <scope>NUCLEOTIDE SEQUENCE [LARGE SCALE GENOMIC DNA]</scope>
    <source>
        <strain evidence="3 4">KCTC 22789</strain>
    </source>
</reference>